<keyword evidence="4" id="KW-1185">Reference proteome</keyword>
<protein>
    <recommendedName>
        <fullName evidence="2">DUF4139 domain-containing protein</fullName>
    </recommendedName>
</protein>
<dbReference type="Pfam" id="PF13598">
    <property type="entry name" value="DUF4139"/>
    <property type="match status" value="1"/>
</dbReference>
<organism evidence="3 4">
    <name type="scientific">Thiolapillus brandeum</name>
    <dbReference type="NCBI Taxonomy" id="1076588"/>
    <lineage>
        <taxon>Bacteria</taxon>
        <taxon>Pseudomonadati</taxon>
        <taxon>Pseudomonadota</taxon>
        <taxon>Gammaproteobacteria</taxon>
        <taxon>Chromatiales</taxon>
        <taxon>Sedimenticolaceae</taxon>
        <taxon>Thiolapillus</taxon>
    </lineage>
</organism>
<dbReference type="EMBL" id="AP012273">
    <property type="protein sequence ID" value="BAO43488.1"/>
    <property type="molecule type" value="Genomic_DNA"/>
</dbReference>
<dbReference type="AlphaFoldDB" id="A0A7U6GGZ5"/>
<dbReference type="KEGG" id="tbn:TBH_C0543"/>
<dbReference type="OrthoDB" id="9808067at2"/>
<evidence type="ECO:0000256" key="1">
    <source>
        <dbReference type="SAM" id="SignalP"/>
    </source>
</evidence>
<feature type="signal peptide" evidence="1">
    <location>
        <begin position="1"/>
        <end position="21"/>
    </location>
</feature>
<name>A0A7U6GGZ5_9GAMM</name>
<dbReference type="PANTHER" id="PTHR38075:SF1">
    <property type="entry name" value="DUF4139 DOMAIN-CONTAINING PROTEIN"/>
    <property type="match status" value="1"/>
</dbReference>
<gene>
    <name evidence="3" type="ORF">TBH_C0543</name>
</gene>
<dbReference type="RefSeq" id="WP_041065225.1">
    <property type="nucleotide sequence ID" value="NZ_AP012273.1"/>
</dbReference>
<evidence type="ECO:0000259" key="2">
    <source>
        <dbReference type="Pfam" id="PF13598"/>
    </source>
</evidence>
<feature type="domain" description="DUF4139" evidence="2">
    <location>
        <begin position="183"/>
        <end position="478"/>
    </location>
</feature>
<dbReference type="PANTHER" id="PTHR38075">
    <property type="entry name" value="DUF4139 DOMAIN-CONTAINING PROTEIN"/>
    <property type="match status" value="1"/>
</dbReference>
<reference evidence="3 4" key="1">
    <citation type="journal article" date="2014" name="PLoS ONE">
        <title>Physiological and genomic features of a novel sulfur-oxidizing gammaproteobacterium belonging to a previously uncultivated symbiotic lineage isolated from a hydrothermal vent.</title>
        <authorList>
            <person name="Nunoura T."/>
            <person name="Takaki Y."/>
            <person name="Kazama H."/>
            <person name="Kakuta J."/>
            <person name="Shimamura S."/>
            <person name="Makita H."/>
            <person name="Hirai M."/>
            <person name="Miyazaki M."/>
            <person name="Takai K."/>
        </authorList>
    </citation>
    <scope>NUCLEOTIDE SEQUENCE [LARGE SCALE GENOMIC DNA]</scope>
    <source>
        <strain evidence="3 4">Hiromi1</strain>
    </source>
</reference>
<accession>A0A7U6GGZ5</accession>
<proteinExistence type="predicted"/>
<dbReference type="Proteomes" id="UP000031631">
    <property type="component" value="Chromosome"/>
</dbReference>
<evidence type="ECO:0000313" key="3">
    <source>
        <dbReference type="EMBL" id="BAO43488.1"/>
    </source>
</evidence>
<dbReference type="InterPro" id="IPR037291">
    <property type="entry name" value="DUF4139"/>
</dbReference>
<sequence length="478" mass="54012">MPKNTALLLLATLLVSNNLQADEMISDIDDQTGLAVTIYNEDLALIRDQRSINLPGNTLDLALRGVSARMRPETALLRSINPPGDLQVLEQNFNFDLLTPRKMLEKYTGKTVELVRMNPATGKETREAAAILSTNEGVVVKIGDQVETNPEGRWIFPRIPENLRDRPTLVTRLSTRQAGKRELELTYMSGGLAWKADYVVNLNQGDNALDLAGWVTLTNQSGTTYPNTHLQLVAGDVHQVQENMRYLKRKAPMTAMMEDMAPAPMAEESLFEYHLYTLNRPTTIADNQTKQVALLNASDIPATKELIFEGQDYYYRSRYNTLGQKLKATAYVSFENREEKGLGMPLPKGIVRVYKQDSAGHVQFVGEDRIDHTPRNEQVRLKLGETFDVTASKKQINYKKVNYGHPYNYAAESTLRLELKNAKNKAVTVKVREPIPGDWKIERESHRHRKVAAGLAEWEINIPAEGKVTLEYQVLVRY</sequence>
<keyword evidence="1" id="KW-0732">Signal</keyword>
<feature type="chain" id="PRO_5031138233" description="DUF4139 domain-containing protein" evidence="1">
    <location>
        <begin position="22"/>
        <end position="478"/>
    </location>
</feature>
<evidence type="ECO:0000313" key="4">
    <source>
        <dbReference type="Proteomes" id="UP000031631"/>
    </source>
</evidence>